<dbReference type="EMBL" id="CAEZYU010000121">
    <property type="protein sequence ID" value="CAB4757244.1"/>
    <property type="molecule type" value="Genomic_DNA"/>
</dbReference>
<proteinExistence type="predicted"/>
<name>A0A6J6UDM9_9ZZZZ</name>
<protein>
    <submittedName>
        <fullName evidence="1">Unannotated protein</fullName>
    </submittedName>
</protein>
<organism evidence="1">
    <name type="scientific">freshwater metagenome</name>
    <dbReference type="NCBI Taxonomy" id="449393"/>
    <lineage>
        <taxon>unclassified sequences</taxon>
        <taxon>metagenomes</taxon>
        <taxon>ecological metagenomes</taxon>
    </lineage>
</organism>
<dbReference type="AlphaFoldDB" id="A0A6J6UDM9"/>
<accession>A0A6J6UDM9</accession>
<sequence>MNSATICVGAVAVAVAVEVGAVEVGEAEVVADPSTTLRDKCIAEAVDTHAVFCRFAIMLR</sequence>
<evidence type="ECO:0000313" key="1">
    <source>
        <dbReference type="EMBL" id="CAB4757244.1"/>
    </source>
</evidence>
<reference evidence="1" key="1">
    <citation type="submission" date="2020-05" db="EMBL/GenBank/DDBJ databases">
        <authorList>
            <person name="Chiriac C."/>
            <person name="Salcher M."/>
            <person name="Ghai R."/>
            <person name="Kavagutti S V."/>
        </authorList>
    </citation>
    <scope>NUCLEOTIDE SEQUENCE</scope>
</reference>
<gene>
    <name evidence="1" type="ORF">UFOPK2766_01995</name>
</gene>